<evidence type="ECO:0000313" key="4">
    <source>
        <dbReference type="EMBL" id="CAK18865.1"/>
    </source>
</evidence>
<protein>
    <submittedName>
        <fullName evidence="4">Deydrin</fullName>
    </submittedName>
</protein>
<dbReference type="GO" id="GO:0009631">
    <property type="term" value="P:cold acclimation"/>
    <property type="evidence" value="ECO:0007669"/>
    <property type="project" value="TreeGrafter"/>
</dbReference>
<evidence type="ECO:0000256" key="2">
    <source>
        <dbReference type="RuleBase" id="RU003995"/>
    </source>
</evidence>
<feature type="compositionally biased region" description="Basic and acidic residues" evidence="3">
    <location>
        <begin position="102"/>
        <end position="116"/>
    </location>
</feature>
<dbReference type="PROSITE" id="PS00823">
    <property type="entry name" value="DEHYDRIN_2"/>
    <property type="match status" value="1"/>
</dbReference>
<dbReference type="GO" id="GO:0009737">
    <property type="term" value="P:response to abscisic acid"/>
    <property type="evidence" value="ECO:0007669"/>
    <property type="project" value="TreeGrafter"/>
</dbReference>
<name>A1IW30_9LAMI</name>
<proteinExistence type="evidence at transcript level"/>
<feature type="non-terminal residue" evidence="4">
    <location>
        <position position="126"/>
    </location>
</feature>
<dbReference type="GO" id="GO:0005829">
    <property type="term" value="C:cytosol"/>
    <property type="evidence" value="ECO:0007669"/>
    <property type="project" value="TreeGrafter"/>
</dbReference>
<reference evidence="4" key="1">
    <citation type="submission" date="2006-05" db="EMBL/GenBank/DDBJ databases">
        <title>Gene induction by ozone treatment in Phillyrea latifolia L.</title>
        <authorList>
            <person name="Ciaffi M."/>
            <person name="Tanzarella O.A."/>
            <person name="Paolacci A."/>
            <person name="Badiani M."/>
            <person name="Porceddu E."/>
        </authorList>
    </citation>
    <scope>NUCLEOTIDE SEQUENCE</scope>
    <source>
        <tissue evidence="4">Leaf</tissue>
    </source>
</reference>
<organism evidence="4">
    <name type="scientific">Phillyrea latifolia</name>
    <dbReference type="NCBI Taxonomy" id="126558"/>
    <lineage>
        <taxon>Eukaryota</taxon>
        <taxon>Viridiplantae</taxon>
        <taxon>Streptophyta</taxon>
        <taxon>Embryophyta</taxon>
        <taxon>Tracheophyta</taxon>
        <taxon>Spermatophyta</taxon>
        <taxon>Magnoliopsida</taxon>
        <taxon>eudicotyledons</taxon>
        <taxon>Gunneridae</taxon>
        <taxon>Pentapetalae</taxon>
        <taxon>asterids</taxon>
        <taxon>lamiids</taxon>
        <taxon>Lamiales</taxon>
        <taxon>Oleaceae</taxon>
        <taxon>Oleeae</taxon>
        <taxon>Phillyrea</taxon>
    </lineage>
</organism>
<dbReference type="GO" id="GO:0009414">
    <property type="term" value="P:response to water deprivation"/>
    <property type="evidence" value="ECO:0007669"/>
    <property type="project" value="TreeGrafter"/>
</dbReference>
<evidence type="ECO:0000256" key="1">
    <source>
        <dbReference type="ARBA" id="ARBA00008403"/>
    </source>
</evidence>
<dbReference type="EMBL" id="AM262940">
    <property type="protein sequence ID" value="CAK18865.1"/>
    <property type="molecule type" value="mRNA"/>
</dbReference>
<feature type="region of interest" description="Disordered" evidence="3">
    <location>
        <begin position="17"/>
        <end position="126"/>
    </location>
</feature>
<sequence length="126" mass="13150">GAGGGYDPHDFFATTVAFQGPGVHGHDYDRGPKGHHGVTGAVRHRSGSSGSSSSEDDKLEGRRFKKNPLIEKVPGEKLKPGGTPTEGTYGGTPPGPGTTGQHHQEKGPMDKIKEKLPGTFGHSPDD</sequence>
<dbReference type="PANTHER" id="PTHR33346:SF42">
    <property type="entry name" value="DEHYDRIN XERO 1"/>
    <property type="match status" value="1"/>
</dbReference>
<dbReference type="PANTHER" id="PTHR33346">
    <property type="entry name" value="DEHYDRIN XERO 2-RELATED"/>
    <property type="match status" value="1"/>
</dbReference>
<dbReference type="AlphaFoldDB" id="A1IW30"/>
<accession>A1IW30</accession>
<dbReference type="InterPro" id="IPR000167">
    <property type="entry name" value="Dehydrin"/>
</dbReference>
<comment type="similarity">
    <text evidence="1 2">Belongs to the plant dehydrin family.</text>
</comment>
<dbReference type="InterPro" id="IPR030513">
    <property type="entry name" value="Dehydrin_CS"/>
</dbReference>
<gene>
    <name evidence="4" type="primary">ophh-58</name>
</gene>
<evidence type="ECO:0000256" key="3">
    <source>
        <dbReference type="SAM" id="MobiDB-lite"/>
    </source>
</evidence>
<feature type="non-terminal residue" evidence="4">
    <location>
        <position position="1"/>
    </location>
</feature>
<dbReference type="Pfam" id="PF00257">
    <property type="entry name" value="Dehydrin"/>
    <property type="match status" value="1"/>
</dbReference>